<evidence type="ECO:0000256" key="5">
    <source>
        <dbReference type="ARBA" id="ARBA00021825"/>
    </source>
</evidence>
<dbReference type="Gene3D" id="3.40.50.2300">
    <property type="match status" value="1"/>
</dbReference>
<feature type="transmembrane region" description="Helical" evidence="16">
    <location>
        <begin position="169"/>
        <end position="190"/>
    </location>
</feature>
<keyword evidence="20" id="KW-1185">Reference proteome</keyword>
<dbReference type="GO" id="GO:0022872">
    <property type="term" value="F:protein-N(PI)-phosphohistidine-mannitol phosphotransferase system transmembrane transporter activity"/>
    <property type="evidence" value="ECO:0007669"/>
    <property type="project" value="InterPro"/>
</dbReference>
<keyword evidence="12 16" id="KW-0812">Transmembrane</keyword>
<dbReference type="AlphaFoldDB" id="A0A919XMT1"/>
<dbReference type="EMBL" id="BORR01000002">
    <property type="protein sequence ID" value="GIO35659.1"/>
    <property type="molecule type" value="Genomic_DNA"/>
</dbReference>
<feature type="domain" description="PTS EIIB type-2" evidence="17">
    <location>
        <begin position="386"/>
        <end position="474"/>
    </location>
</feature>
<dbReference type="InterPro" id="IPR013011">
    <property type="entry name" value="PTS_EIIB_2"/>
</dbReference>
<dbReference type="GO" id="GO:0005886">
    <property type="term" value="C:plasma membrane"/>
    <property type="evidence" value="ECO:0007669"/>
    <property type="project" value="UniProtKB-SubCell"/>
</dbReference>
<dbReference type="InterPro" id="IPR036095">
    <property type="entry name" value="PTS_EIIB-like_sf"/>
</dbReference>
<protein>
    <recommendedName>
        <fullName evidence="5">PTS system mannitol-specific EIICB component</fullName>
        <ecNumber evidence="4">2.7.1.197</ecNumber>
    </recommendedName>
    <alternativeName>
        <fullName evidence="15">EIICB-Mtl</fullName>
    </alternativeName>
</protein>
<keyword evidence="10" id="KW-0808">Transferase</keyword>
<evidence type="ECO:0000256" key="1">
    <source>
        <dbReference type="ARBA" id="ARBA00001655"/>
    </source>
</evidence>
<evidence type="ECO:0000256" key="16">
    <source>
        <dbReference type="SAM" id="Phobius"/>
    </source>
</evidence>
<sequence length="474" mass="49497">MSMETTETKSVGGVRVRVQQFGRLLSGMVMPNIGAFIAWGLITALFISSGWLPNETLATLVDPMIKYLLPLLIGYTGGSMIHGKRGAVIGAVATMGVVVGASIPMFLGAMIVGPLSAWILKQFDKLVDGKIKSGFEMLVNNFSLGILGALLAIAALTGIGPFVEVITKALSSGVDVLVGAGLLPLVNVLIEPAKVLFLNNAINHGVLGPIALEESLRVGKSVIFMLESNPGPGLGILLAYMLVGKGSAKQSAPGAAIIHFFGGIHEIYFPYILMNPRLILAAIGGGVTGTFTFQLFNAGLVAAPAPGSIFAYIAMAPKGGLLPVFSGVITATIVSFLIAALLLKTGKQKEDETSLEEAAEKSRQMKAAGASAAPAVQSGVRKENVNKIVFSCDAGMGSSAMGASILRKKMQEAGINVTVVNSAVSEIPADADIVITQNQLTERARIAKPDAEHISIDNFLKSPKYDELVDRLKG</sequence>
<dbReference type="InterPro" id="IPR003352">
    <property type="entry name" value="PTS_EIIC"/>
</dbReference>
<dbReference type="PANTHER" id="PTHR30181:SF2">
    <property type="entry name" value="PTS SYSTEM MANNITOL-SPECIFIC EIICBA COMPONENT"/>
    <property type="match status" value="1"/>
</dbReference>
<dbReference type="PANTHER" id="PTHR30181">
    <property type="entry name" value="MANNITOL PERMEASE IIC COMPONENT"/>
    <property type="match status" value="1"/>
</dbReference>
<comment type="catalytic activity">
    <reaction evidence="1">
        <text>D-mannitol(out) + N(pros)-phospho-L-histidyl-[protein] = D-mannitol 1-phosphate(in) + L-histidyl-[protein]</text>
        <dbReference type="Rhea" id="RHEA:33363"/>
        <dbReference type="Rhea" id="RHEA-COMP:9745"/>
        <dbReference type="Rhea" id="RHEA-COMP:9746"/>
        <dbReference type="ChEBI" id="CHEBI:16899"/>
        <dbReference type="ChEBI" id="CHEBI:29979"/>
        <dbReference type="ChEBI" id="CHEBI:61381"/>
        <dbReference type="ChEBI" id="CHEBI:64837"/>
        <dbReference type="EC" id="2.7.1.197"/>
    </reaction>
</comment>
<comment type="function">
    <text evidence="2">The phosphoenolpyruvate-dependent sugar phosphotransferase system (sugar PTS), a major carbohydrate active transport system, catalyzes the phosphorylation of incoming sugar substrates concomitantly with their translocation across the cell membrane. The enzyme II CmtAB PTS system is involved in D-mannitol transport.</text>
</comment>
<evidence type="ECO:0000256" key="6">
    <source>
        <dbReference type="ARBA" id="ARBA00022448"/>
    </source>
</evidence>
<keyword evidence="7" id="KW-1003">Cell membrane</keyword>
<feature type="transmembrane region" description="Helical" evidence="16">
    <location>
        <begin position="33"/>
        <end position="52"/>
    </location>
</feature>
<evidence type="ECO:0000256" key="4">
    <source>
        <dbReference type="ARBA" id="ARBA00011909"/>
    </source>
</evidence>
<feature type="transmembrane region" description="Helical" evidence="16">
    <location>
        <begin position="64"/>
        <end position="81"/>
    </location>
</feature>
<evidence type="ECO:0000256" key="12">
    <source>
        <dbReference type="ARBA" id="ARBA00022692"/>
    </source>
</evidence>
<evidence type="ECO:0000256" key="2">
    <source>
        <dbReference type="ARBA" id="ARBA00002434"/>
    </source>
</evidence>
<evidence type="ECO:0000313" key="19">
    <source>
        <dbReference type="EMBL" id="GIO35659.1"/>
    </source>
</evidence>
<reference evidence="19 20" key="1">
    <citation type="submission" date="2021-03" db="EMBL/GenBank/DDBJ databases">
        <title>Antimicrobial resistance genes in bacteria isolated from Japanese honey, and their potential for conferring macrolide and lincosamide resistance in the American foulbrood pathogen Paenibacillus larvae.</title>
        <authorList>
            <person name="Okamoto M."/>
            <person name="Kumagai M."/>
            <person name="Kanamori H."/>
            <person name="Takamatsu D."/>
        </authorList>
    </citation>
    <scope>NUCLEOTIDE SEQUENCE [LARGE SCALE GENOMIC DNA]</scope>
    <source>
        <strain evidence="19 20">J41TS12</strain>
    </source>
</reference>
<keyword evidence="9" id="KW-0762">Sugar transport</keyword>
<dbReference type="Pfam" id="PF02302">
    <property type="entry name" value="PTS_IIB"/>
    <property type="match status" value="1"/>
</dbReference>
<proteinExistence type="predicted"/>
<dbReference type="NCBIfam" id="TIGR00851">
    <property type="entry name" value="mtlA"/>
    <property type="match status" value="1"/>
</dbReference>
<evidence type="ECO:0000256" key="7">
    <source>
        <dbReference type="ARBA" id="ARBA00022475"/>
    </source>
</evidence>
<dbReference type="NCBIfam" id="NF011663">
    <property type="entry name" value="PRK15083.1"/>
    <property type="match status" value="1"/>
</dbReference>
<dbReference type="InterPro" id="IPR004718">
    <property type="entry name" value="PTS_IIC_mtl"/>
</dbReference>
<evidence type="ECO:0000256" key="13">
    <source>
        <dbReference type="ARBA" id="ARBA00022989"/>
    </source>
</evidence>
<dbReference type="Proteomes" id="UP000681162">
    <property type="component" value="Unassembled WGS sequence"/>
</dbReference>
<organism evidence="19 20">
    <name type="scientific">Paenibacillus antibioticophila</name>
    <dbReference type="NCBI Taxonomy" id="1274374"/>
    <lineage>
        <taxon>Bacteria</taxon>
        <taxon>Bacillati</taxon>
        <taxon>Bacillota</taxon>
        <taxon>Bacilli</taxon>
        <taxon>Bacillales</taxon>
        <taxon>Paenibacillaceae</taxon>
        <taxon>Paenibacillus</taxon>
    </lineage>
</organism>
<dbReference type="Pfam" id="PF02378">
    <property type="entry name" value="PTS_EIIC"/>
    <property type="match status" value="1"/>
</dbReference>
<name>A0A919XMT1_9BACL</name>
<evidence type="ECO:0000259" key="18">
    <source>
        <dbReference type="PROSITE" id="PS51104"/>
    </source>
</evidence>
<dbReference type="InterPro" id="IPR003501">
    <property type="entry name" value="PTS_EIIB_2/3"/>
</dbReference>
<dbReference type="InterPro" id="IPR050893">
    <property type="entry name" value="Sugar_PTS"/>
</dbReference>
<evidence type="ECO:0000256" key="3">
    <source>
        <dbReference type="ARBA" id="ARBA00004651"/>
    </source>
</evidence>
<feature type="transmembrane region" description="Helical" evidence="16">
    <location>
        <begin position="255"/>
        <end position="274"/>
    </location>
</feature>
<dbReference type="PROSITE" id="PS51099">
    <property type="entry name" value="PTS_EIIB_TYPE_2"/>
    <property type="match status" value="1"/>
</dbReference>
<keyword evidence="13 16" id="KW-1133">Transmembrane helix</keyword>
<comment type="subcellular location">
    <subcellularLocation>
        <location evidence="3">Cell membrane</location>
        <topology evidence="3">Multi-pass membrane protein</topology>
    </subcellularLocation>
</comment>
<evidence type="ECO:0000256" key="8">
    <source>
        <dbReference type="ARBA" id="ARBA00022553"/>
    </source>
</evidence>
<evidence type="ECO:0000256" key="11">
    <source>
        <dbReference type="ARBA" id="ARBA00022683"/>
    </source>
</evidence>
<keyword evidence="14 16" id="KW-0472">Membrane</keyword>
<feature type="transmembrane region" description="Helical" evidence="16">
    <location>
        <begin position="141"/>
        <end position="163"/>
    </location>
</feature>
<keyword evidence="11" id="KW-0598">Phosphotransferase system</keyword>
<keyword evidence="8" id="KW-0597">Phosphoprotein</keyword>
<feature type="domain" description="PTS EIIC type-2" evidence="18">
    <location>
        <begin position="21"/>
        <end position="351"/>
    </location>
</feature>
<dbReference type="InterPro" id="IPR029503">
    <property type="entry name" value="PTS_EIIB_mannitol"/>
</dbReference>
<accession>A0A919XMT1</accession>
<dbReference type="SUPFAM" id="SSF52794">
    <property type="entry name" value="PTS system IIB component-like"/>
    <property type="match status" value="1"/>
</dbReference>
<keyword evidence="6" id="KW-0813">Transport</keyword>
<evidence type="ECO:0000259" key="17">
    <source>
        <dbReference type="PROSITE" id="PS51099"/>
    </source>
</evidence>
<dbReference type="EC" id="2.7.1.197" evidence="4"/>
<evidence type="ECO:0000256" key="15">
    <source>
        <dbReference type="ARBA" id="ARBA00033349"/>
    </source>
</evidence>
<feature type="transmembrane region" description="Helical" evidence="16">
    <location>
        <begin position="321"/>
        <end position="343"/>
    </location>
</feature>
<evidence type="ECO:0000313" key="20">
    <source>
        <dbReference type="Proteomes" id="UP000681162"/>
    </source>
</evidence>
<dbReference type="RefSeq" id="WP_212938083.1">
    <property type="nucleotide sequence ID" value="NZ_BORR01000002.1"/>
</dbReference>
<dbReference type="GO" id="GO:0009401">
    <property type="term" value="P:phosphoenolpyruvate-dependent sugar phosphotransferase system"/>
    <property type="evidence" value="ECO:0007669"/>
    <property type="project" value="UniProtKB-KW"/>
</dbReference>
<dbReference type="CDD" id="cd05567">
    <property type="entry name" value="PTS_IIB_mannitol"/>
    <property type="match status" value="1"/>
</dbReference>
<evidence type="ECO:0000256" key="14">
    <source>
        <dbReference type="ARBA" id="ARBA00023136"/>
    </source>
</evidence>
<dbReference type="GO" id="GO:0090563">
    <property type="term" value="F:protein-phosphocysteine-sugar phosphotransferase activity"/>
    <property type="evidence" value="ECO:0007669"/>
    <property type="project" value="TreeGrafter"/>
</dbReference>
<gene>
    <name evidence="19" type="primary">mtlA</name>
    <name evidence="19" type="ORF">J41TS12_05200</name>
</gene>
<dbReference type="PROSITE" id="PS51104">
    <property type="entry name" value="PTS_EIIC_TYPE_2"/>
    <property type="match status" value="1"/>
</dbReference>
<dbReference type="InterPro" id="IPR013014">
    <property type="entry name" value="PTS_EIIC_2"/>
</dbReference>
<evidence type="ECO:0000256" key="9">
    <source>
        <dbReference type="ARBA" id="ARBA00022597"/>
    </source>
</evidence>
<evidence type="ECO:0000256" key="10">
    <source>
        <dbReference type="ARBA" id="ARBA00022679"/>
    </source>
</evidence>
<feature type="transmembrane region" description="Helical" evidence="16">
    <location>
        <begin position="87"/>
        <end position="120"/>
    </location>
</feature>
<comment type="caution">
    <text evidence="19">The sequence shown here is derived from an EMBL/GenBank/DDBJ whole genome shotgun (WGS) entry which is preliminary data.</text>
</comment>